<gene>
    <name evidence="9" type="ORF">FPZ41_06870</name>
</gene>
<dbReference type="PANTHER" id="PTHR42862:SF1">
    <property type="entry name" value="DELTA-1-PYRROLINE-5-CARBOXYLATE DEHYDROGENASE 2, ISOFORM A-RELATED"/>
    <property type="match status" value="1"/>
</dbReference>
<dbReference type="InterPro" id="IPR016163">
    <property type="entry name" value="Ald_DH_C"/>
</dbReference>
<dbReference type="PROSITE" id="PS00687">
    <property type="entry name" value="ALDEHYDE_DEHYDR_GLU"/>
    <property type="match status" value="1"/>
</dbReference>
<protein>
    <recommendedName>
        <fullName evidence="2">L-glutamate gamma-semialdehyde dehydrogenase</fullName>
        <ecNumber evidence="2">1.2.1.88</ecNumber>
    </recommendedName>
</protein>
<dbReference type="RefSeq" id="WP_152860136.1">
    <property type="nucleotide sequence ID" value="NZ_VMNX01000013.1"/>
</dbReference>
<evidence type="ECO:0000256" key="4">
    <source>
        <dbReference type="ARBA" id="ARBA00023027"/>
    </source>
</evidence>
<proteinExistence type="inferred from homology"/>
<dbReference type="InterPro" id="IPR050485">
    <property type="entry name" value="Proline_metab_enzyme"/>
</dbReference>
<comment type="similarity">
    <text evidence="7">Belongs to the aldehyde dehydrogenase family.</text>
</comment>
<dbReference type="AlphaFoldDB" id="A0A5N8WN94"/>
<dbReference type="GO" id="GO:0010133">
    <property type="term" value="P:L-proline catabolic process to L-glutamate"/>
    <property type="evidence" value="ECO:0007669"/>
    <property type="project" value="TreeGrafter"/>
</dbReference>
<dbReference type="Proteomes" id="UP000373149">
    <property type="component" value="Unassembled WGS sequence"/>
</dbReference>
<feature type="active site" evidence="6">
    <location>
        <position position="272"/>
    </location>
</feature>
<dbReference type="GO" id="GO:0009898">
    <property type="term" value="C:cytoplasmic side of plasma membrane"/>
    <property type="evidence" value="ECO:0007669"/>
    <property type="project" value="TreeGrafter"/>
</dbReference>
<dbReference type="InterPro" id="IPR015590">
    <property type="entry name" value="Aldehyde_DH_dom"/>
</dbReference>
<feature type="domain" description="Aldehyde dehydrogenase" evidence="8">
    <location>
        <begin position="53"/>
        <end position="498"/>
    </location>
</feature>
<evidence type="ECO:0000256" key="7">
    <source>
        <dbReference type="RuleBase" id="RU003345"/>
    </source>
</evidence>
<dbReference type="InterPro" id="IPR029510">
    <property type="entry name" value="Ald_DH_CS_GLU"/>
</dbReference>
<sequence>MTAADRQDHQAFAAEIAKRRTGDPVVVPHVVGGEERFDGELIGREDPGHPSLTVSAYHDAPAELVQLAVATSRAAQQEWAKVPLSTRIEHVRRAIDYVADAAQEWAVRVALEVGKSYAGAQAEGVEVRDILRCYTEYAERPGAFEDERTADPAGFANDSVLRPYGVFGVITPFNYPIVQAAGPTIGALIAGNGVVVKTSHQGPWSGQAVYEMCQAMDLPTGLVNIVHGADEPGKALTASDIDGISFTGSVAVGRSIMKSFTNGPYARPVIAEMGGKNPVIVTDTADLEAAADGIVFSAFDLGGQKCSALSRVLVTPGAHDRLVELVAERTGRVVVADPTDADAFAGPVVSAEALARFERIVGQAREEHFTVSGGERLDGDGYFVRPAVVSSVPADHTLSTTEHFLPFLTISQVPSFEEALSAANATPMGLTAGIYTGDIDEARAFLDGIEAGCVDVNVPGHATTGWWPGPQTFGGWKASGSTGVQTLGKWYTQQFARQQARKLPVQLEHLLTY</sequence>
<evidence type="ECO:0000313" key="10">
    <source>
        <dbReference type="Proteomes" id="UP000373149"/>
    </source>
</evidence>
<evidence type="ECO:0000256" key="2">
    <source>
        <dbReference type="ARBA" id="ARBA00012884"/>
    </source>
</evidence>
<keyword evidence="10" id="KW-1185">Reference proteome</keyword>
<evidence type="ECO:0000313" key="9">
    <source>
        <dbReference type="EMBL" id="MPY48316.1"/>
    </source>
</evidence>
<dbReference type="Pfam" id="PF00171">
    <property type="entry name" value="Aldedh"/>
    <property type="match status" value="1"/>
</dbReference>
<dbReference type="EC" id="1.2.1.88" evidence="2"/>
<evidence type="ECO:0000256" key="5">
    <source>
        <dbReference type="ARBA" id="ARBA00048142"/>
    </source>
</evidence>
<keyword evidence="3 7" id="KW-0560">Oxidoreductase</keyword>
<comment type="catalytic activity">
    <reaction evidence="5">
        <text>L-glutamate 5-semialdehyde + NAD(+) + H2O = L-glutamate + NADH + 2 H(+)</text>
        <dbReference type="Rhea" id="RHEA:30235"/>
        <dbReference type="ChEBI" id="CHEBI:15377"/>
        <dbReference type="ChEBI" id="CHEBI:15378"/>
        <dbReference type="ChEBI" id="CHEBI:29985"/>
        <dbReference type="ChEBI" id="CHEBI:57540"/>
        <dbReference type="ChEBI" id="CHEBI:57945"/>
        <dbReference type="ChEBI" id="CHEBI:58066"/>
        <dbReference type="EC" id="1.2.1.88"/>
    </reaction>
</comment>
<dbReference type="SUPFAM" id="SSF53720">
    <property type="entry name" value="ALDH-like"/>
    <property type="match status" value="1"/>
</dbReference>
<evidence type="ECO:0000256" key="6">
    <source>
        <dbReference type="PROSITE-ProRule" id="PRU10007"/>
    </source>
</evidence>
<accession>A0A5N8WN94</accession>
<dbReference type="Gene3D" id="3.40.309.10">
    <property type="entry name" value="Aldehyde Dehydrogenase, Chain A, domain 2"/>
    <property type="match status" value="1"/>
</dbReference>
<name>A0A5N8WN94_9ACTN</name>
<evidence type="ECO:0000259" key="8">
    <source>
        <dbReference type="Pfam" id="PF00171"/>
    </source>
</evidence>
<dbReference type="InterPro" id="IPR016161">
    <property type="entry name" value="Ald_DH/histidinol_DH"/>
</dbReference>
<dbReference type="EMBL" id="VMNX01000013">
    <property type="protein sequence ID" value="MPY48316.1"/>
    <property type="molecule type" value="Genomic_DNA"/>
</dbReference>
<dbReference type="PROSITE" id="PS00070">
    <property type="entry name" value="ALDEHYDE_DEHYDR_CYS"/>
    <property type="match status" value="1"/>
</dbReference>
<evidence type="ECO:0000256" key="1">
    <source>
        <dbReference type="ARBA" id="ARBA00004786"/>
    </source>
</evidence>
<evidence type="ECO:0000256" key="3">
    <source>
        <dbReference type="ARBA" id="ARBA00023002"/>
    </source>
</evidence>
<comment type="caution">
    <text evidence="9">The sequence shown here is derived from an EMBL/GenBank/DDBJ whole genome shotgun (WGS) entry which is preliminary data.</text>
</comment>
<dbReference type="InterPro" id="IPR016160">
    <property type="entry name" value="Ald_DH_CS_CYS"/>
</dbReference>
<dbReference type="GO" id="GO:0003842">
    <property type="term" value="F:L-glutamate gamma-semialdehyde dehydrogenase activity"/>
    <property type="evidence" value="ECO:0007669"/>
    <property type="project" value="UniProtKB-EC"/>
</dbReference>
<comment type="pathway">
    <text evidence="1">Amino-acid degradation; L-proline degradation into L-glutamate; L-glutamate from L-proline: step 2/2.</text>
</comment>
<organism evidence="9 10">
    <name type="scientific">Streptomyces acidicola</name>
    <dbReference type="NCBI Taxonomy" id="2596892"/>
    <lineage>
        <taxon>Bacteria</taxon>
        <taxon>Bacillati</taxon>
        <taxon>Actinomycetota</taxon>
        <taxon>Actinomycetes</taxon>
        <taxon>Kitasatosporales</taxon>
        <taxon>Streptomycetaceae</taxon>
        <taxon>Streptomyces</taxon>
    </lineage>
</organism>
<dbReference type="Gene3D" id="3.40.605.10">
    <property type="entry name" value="Aldehyde Dehydrogenase, Chain A, domain 1"/>
    <property type="match status" value="1"/>
</dbReference>
<keyword evidence="4" id="KW-0520">NAD</keyword>
<reference evidence="9 10" key="1">
    <citation type="submission" date="2019-09" db="EMBL/GenBank/DDBJ databases">
        <authorList>
            <person name="Duangmal K."/>
            <person name="Teo W.F.A."/>
            <person name="Lipun K."/>
        </authorList>
    </citation>
    <scope>NUCLEOTIDE SEQUENCE [LARGE SCALE GENOMIC DNA]</scope>
    <source>
        <strain evidence="9 10">K1PN6</strain>
    </source>
</reference>
<dbReference type="InterPro" id="IPR016162">
    <property type="entry name" value="Ald_DH_N"/>
</dbReference>
<dbReference type="PANTHER" id="PTHR42862">
    <property type="entry name" value="DELTA-1-PYRROLINE-5-CARBOXYLATE DEHYDROGENASE 1, ISOFORM A-RELATED"/>
    <property type="match status" value="1"/>
</dbReference>